<dbReference type="GO" id="GO:0007165">
    <property type="term" value="P:signal transduction"/>
    <property type="evidence" value="ECO:0007669"/>
    <property type="project" value="UniProtKB-ARBA"/>
</dbReference>
<dbReference type="InterPro" id="IPR059120">
    <property type="entry name" value="Cullin-like_AB"/>
</dbReference>
<dbReference type="SUPFAM" id="SSF74788">
    <property type="entry name" value="Cullin repeat-like"/>
    <property type="match status" value="1"/>
</dbReference>
<dbReference type="GO" id="GO:0005737">
    <property type="term" value="C:cytoplasm"/>
    <property type="evidence" value="ECO:0007669"/>
    <property type="project" value="UniProtKB-ARBA"/>
</dbReference>
<dbReference type="GO" id="GO:0006950">
    <property type="term" value="P:response to stress"/>
    <property type="evidence" value="ECO:0007669"/>
    <property type="project" value="UniProtKB-ARBA"/>
</dbReference>
<dbReference type="Pfam" id="PF00888">
    <property type="entry name" value="Cullin"/>
    <property type="match status" value="1"/>
</dbReference>
<dbReference type="InterPro" id="IPR016159">
    <property type="entry name" value="Cullin_repeat-like_dom_sf"/>
</dbReference>
<proteinExistence type="inferred from homology"/>
<dbReference type="Pfam" id="PF26557">
    <property type="entry name" value="Cullin_AB"/>
    <property type="match status" value="1"/>
</dbReference>
<dbReference type="FunFam" id="1.20.1310.10:FF:000002">
    <property type="entry name" value="cullin-3 isoform X1"/>
    <property type="match status" value="1"/>
</dbReference>
<dbReference type="FunFam" id="1.20.1310.10:FF:000001">
    <property type="entry name" value="Cullin 3"/>
    <property type="match status" value="1"/>
</dbReference>
<keyword evidence="3" id="KW-0832">Ubl conjugation</keyword>
<evidence type="ECO:0000256" key="2">
    <source>
        <dbReference type="ARBA" id="ARBA00022499"/>
    </source>
</evidence>
<organism evidence="7">
    <name type="scientific">Cryptomonas curvata</name>
    <dbReference type="NCBI Taxonomy" id="233186"/>
    <lineage>
        <taxon>Eukaryota</taxon>
        <taxon>Cryptophyceae</taxon>
        <taxon>Cryptomonadales</taxon>
        <taxon>Cryptomonadaceae</taxon>
        <taxon>Cryptomonas</taxon>
    </lineage>
</organism>
<evidence type="ECO:0000256" key="5">
    <source>
        <dbReference type="RuleBase" id="RU003829"/>
    </source>
</evidence>
<dbReference type="Gene3D" id="1.20.1310.10">
    <property type="entry name" value="Cullin Repeats"/>
    <property type="match status" value="4"/>
</dbReference>
<sequence>MNNTGMSETIHLEDGWKRMQEGIDKFTQIMETDFRESFPLALHSELYTTCYTMCTQKAPYNWADDLYKRYQQMYDIQLERTVLPAIKAKHGEAMLHEFAKRWKNHKLLVRQMWKLFVYLDRFYIKRVSALPLKAVGVQRFEQVVFNQVKEDVRAGVLGLIEKEREGEVVDRELLKSVINVFVEIGDWRPLFPTRVGEEIGDIGAARLNAYVKELEQPLLSASKEFYAREASSWIGSDSCPEYLKKAEARLQQEVARVAAYLHSSTEEKLLKDIEEQLLANHQMALLDKEETGCRALLREEKTDDLKRMYKLFQRLPNSPTCGLQPISQIVRDHIVDVGMSLVRKEEAEKDHTNYAQQLIDLHDQYLALVQGPFGNNTLFQKVLKEAFEVFVNKEIGNCSTAELLSTFCDNIMKTGGDKIEGEIDTLLDKIVMLFSYLSDKDMFAEFYRKQLAKRLLLNRSASDDDERSLITKLKYRCGAQFTSKLEGMLTDMNVSKDNQNNFSAWMKKSEVNLGIECSVTVLTTGFWPTYKVDEVTLPHELLKCVDTFTRFYESRTSHRKLKWIHTLGTSTVIGRFDPKPIELVISTYQACILMLFNQQESYSTGDICRDTKLPMEELKKYLQTLALSKYQILMKSPNPKAKEICDTDVFTFNRKFTDRQRKIKMSLLVTKVSQDEKLSTKQTVDEDRKHAVEASIVRVMKARKTMGHQNLVMEVSQQLMKLFKPDPKVIKNRIESLISREYLERDKDNQGVYKYLA</sequence>
<evidence type="ECO:0000259" key="6">
    <source>
        <dbReference type="PROSITE" id="PS50069"/>
    </source>
</evidence>
<dbReference type="InterPro" id="IPR036317">
    <property type="entry name" value="Cullin_homology_sf"/>
</dbReference>
<dbReference type="Pfam" id="PF10557">
    <property type="entry name" value="Cullin_Nedd8"/>
    <property type="match status" value="1"/>
</dbReference>
<protein>
    <recommendedName>
        <fullName evidence="6">Cullin family profile domain-containing protein</fullName>
    </recommendedName>
</protein>
<dbReference type="GO" id="GO:0010468">
    <property type="term" value="P:regulation of gene expression"/>
    <property type="evidence" value="ECO:0007669"/>
    <property type="project" value="UniProtKB-ARBA"/>
</dbReference>
<evidence type="ECO:0000256" key="4">
    <source>
        <dbReference type="PROSITE-ProRule" id="PRU00330"/>
    </source>
</evidence>
<dbReference type="InterPro" id="IPR045093">
    <property type="entry name" value="Cullin"/>
</dbReference>
<dbReference type="InterPro" id="IPR019559">
    <property type="entry name" value="Cullin_neddylation_domain"/>
</dbReference>
<dbReference type="EMBL" id="HBEZ01048952">
    <property type="protein sequence ID" value="CAD8651023.1"/>
    <property type="molecule type" value="Transcribed_RNA"/>
</dbReference>
<name>A0A7S0QVS8_9CRYP</name>
<dbReference type="AlphaFoldDB" id="A0A7S0QVS8"/>
<dbReference type="SMART" id="SM00884">
    <property type="entry name" value="Cullin_Nedd8"/>
    <property type="match status" value="1"/>
</dbReference>
<dbReference type="Gene3D" id="3.30.230.130">
    <property type="entry name" value="Cullin, Chain C, Domain 2"/>
    <property type="match status" value="1"/>
</dbReference>
<dbReference type="InterPro" id="IPR016158">
    <property type="entry name" value="Cullin_homology"/>
</dbReference>
<dbReference type="GO" id="GO:0000278">
    <property type="term" value="P:mitotic cell cycle"/>
    <property type="evidence" value="ECO:0007669"/>
    <property type="project" value="UniProtKB-ARBA"/>
</dbReference>
<dbReference type="SUPFAM" id="SSF46785">
    <property type="entry name" value="Winged helix' DNA-binding domain"/>
    <property type="match status" value="1"/>
</dbReference>
<dbReference type="Gene3D" id="1.10.10.10">
    <property type="entry name" value="Winged helix-like DNA-binding domain superfamily/Winged helix DNA-binding domain"/>
    <property type="match status" value="1"/>
</dbReference>
<dbReference type="PROSITE" id="PS50069">
    <property type="entry name" value="CULLIN_2"/>
    <property type="match status" value="1"/>
</dbReference>
<feature type="domain" description="Cullin family profile" evidence="6">
    <location>
        <begin position="399"/>
        <end position="626"/>
    </location>
</feature>
<dbReference type="PANTHER" id="PTHR11932">
    <property type="entry name" value="CULLIN"/>
    <property type="match status" value="1"/>
</dbReference>
<dbReference type="InterPro" id="IPR001373">
    <property type="entry name" value="Cullin_N"/>
</dbReference>
<evidence type="ECO:0000256" key="1">
    <source>
        <dbReference type="ARBA" id="ARBA00006019"/>
    </source>
</evidence>
<accession>A0A7S0QVS8</accession>
<dbReference type="GO" id="GO:0043161">
    <property type="term" value="P:proteasome-mediated ubiquitin-dependent protein catabolic process"/>
    <property type="evidence" value="ECO:0007669"/>
    <property type="project" value="UniProtKB-ARBA"/>
</dbReference>
<dbReference type="SMART" id="SM00182">
    <property type="entry name" value="CULLIN"/>
    <property type="match status" value="1"/>
</dbReference>
<dbReference type="GO" id="GO:0080090">
    <property type="term" value="P:regulation of primary metabolic process"/>
    <property type="evidence" value="ECO:0007669"/>
    <property type="project" value="UniProtKB-ARBA"/>
</dbReference>
<evidence type="ECO:0000313" key="7">
    <source>
        <dbReference type="EMBL" id="CAD8651023.1"/>
    </source>
</evidence>
<dbReference type="FunFam" id="1.10.10.10:FF:000091">
    <property type="entry name" value="Cullin 3"/>
    <property type="match status" value="1"/>
</dbReference>
<dbReference type="GO" id="GO:0031625">
    <property type="term" value="F:ubiquitin protein ligase binding"/>
    <property type="evidence" value="ECO:0007669"/>
    <property type="project" value="InterPro"/>
</dbReference>
<evidence type="ECO:0000256" key="3">
    <source>
        <dbReference type="ARBA" id="ARBA00022843"/>
    </source>
</evidence>
<keyword evidence="2" id="KW-1017">Isopeptide bond</keyword>
<reference evidence="7" key="1">
    <citation type="submission" date="2021-01" db="EMBL/GenBank/DDBJ databases">
        <authorList>
            <person name="Corre E."/>
            <person name="Pelletier E."/>
            <person name="Niang G."/>
            <person name="Scheremetjew M."/>
            <person name="Finn R."/>
            <person name="Kale V."/>
            <person name="Holt S."/>
            <person name="Cochrane G."/>
            <person name="Meng A."/>
            <person name="Brown T."/>
            <person name="Cohen L."/>
        </authorList>
    </citation>
    <scope>NUCLEOTIDE SEQUENCE</scope>
    <source>
        <strain evidence="7">CCAP979/52</strain>
    </source>
</reference>
<dbReference type="SUPFAM" id="SSF75632">
    <property type="entry name" value="Cullin homology domain"/>
    <property type="match status" value="1"/>
</dbReference>
<dbReference type="InterPro" id="IPR036388">
    <property type="entry name" value="WH-like_DNA-bd_sf"/>
</dbReference>
<dbReference type="InterPro" id="IPR036390">
    <property type="entry name" value="WH_DNA-bd_sf"/>
</dbReference>
<comment type="similarity">
    <text evidence="1 4 5">Belongs to the cullin family.</text>
</comment>
<gene>
    <name evidence="7" type="ORF">CCUR1050_LOCUS26939</name>
</gene>